<gene>
    <name evidence="1" type="ORF">X798_03572</name>
</gene>
<dbReference type="Proteomes" id="UP000242913">
    <property type="component" value="Unassembled WGS sequence"/>
</dbReference>
<protein>
    <submittedName>
        <fullName evidence="1 3">Uncharacterized protein</fullName>
    </submittedName>
</protein>
<name>A0A183H5A2_9BILA</name>
<dbReference type="AlphaFoldDB" id="A0A183H5A2"/>
<reference evidence="1 2" key="1">
    <citation type="submission" date="2015-12" db="EMBL/GenBank/DDBJ databases">
        <title>Draft genome of the nematode, Onchocerca flexuosa.</title>
        <authorList>
            <person name="Mitreva M."/>
        </authorList>
    </citation>
    <scope>NUCLEOTIDE SEQUENCE [LARGE SCALE GENOMIC DNA]</scope>
    <source>
        <strain evidence="1">Red Deer</strain>
    </source>
</reference>
<evidence type="ECO:0000313" key="2">
    <source>
        <dbReference type="Proteomes" id="UP000242913"/>
    </source>
</evidence>
<keyword evidence="2" id="KW-1185">Reference proteome</keyword>
<sequence length="76" mass="8518">MCGFMGEGERKEMRGCPSACGPSLLARLPFWIFCFHGPYFTSPQSLFYHHPLPTTSVCFPSEAINSSLPKLDFDDL</sequence>
<evidence type="ECO:0000313" key="1">
    <source>
        <dbReference type="EMBL" id="OZC09411.1"/>
    </source>
</evidence>
<reference evidence="3" key="2">
    <citation type="submission" date="2016-06" db="UniProtKB">
        <authorList>
            <consortium name="WormBaseParasite"/>
        </authorList>
    </citation>
    <scope>IDENTIFICATION</scope>
</reference>
<dbReference type="EMBL" id="KZ269994">
    <property type="protein sequence ID" value="OZC09411.1"/>
    <property type="molecule type" value="Genomic_DNA"/>
</dbReference>
<accession>A0A183H5A2</accession>
<dbReference type="WBParaSite" id="OFLC_0000266101-mRNA-1">
    <property type="protein sequence ID" value="OFLC_0000266101-mRNA-1"/>
    <property type="gene ID" value="OFLC_0000266101"/>
</dbReference>
<proteinExistence type="predicted"/>
<evidence type="ECO:0000313" key="3">
    <source>
        <dbReference type="WBParaSite" id="OFLC_0000266101-mRNA-1"/>
    </source>
</evidence>
<organism evidence="3">
    <name type="scientific">Onchocerca flexuosa</name>
    <dbReference type="NCBI Taxonomy" id="387005"/>
    <lineage>
        <taxon>Eukaryota</taxon>
        <taxon>Metazoa</taxon>
        <taxon>Ecdysozoa</taxon>
        <taxon>Nematoda</taxon>
        <taxon>Chromadorea</taxon>
        <taxon>Rhabditida</taxon>
        <taxon>Spirurina</taxon>
        <taxon>Spiruromorpha</taxon>
        <taxon>Filarioidea</taxon>
        <taxon>Onchocercidae</taxon>
        <taxon>Onchocerca</taxon>
    </lineage>
</organism>